<dbReference type="InterPro" id="IPR020807">
    <property type="entry name" value="PKS_DH"/>
</dbReference>
<dbReference type="InterPro" id="IPR013968">
    <property type="entry name" value="PKS_KR"/>
</dbReference>
<organism evidence="6 7">
    <name type="scientific">Acanthopleuribacter pedis</name>
    <dbReference type="NCBI Taxonomy" id="442870"/>
    <lineage>
        <taxon>Bacteria</taxon>
        <taxon>Pseudomonadati</taxon>
        <taxon>Acidobacteriota</taxon>
        <taxon>Holophagae</taxon>
        <taxon>Acanthopleuribacterales</taxon>
        <taxon>Acanthopleuribacteraceae</taxon>
        <taxon>Acanthopleuribacter</taxon>
    </lineage>
</organism>
<dbReference type="InterPro" id="IPR009081">
    <property type="entry name" value="PP-bd_ACP"/>
</dbReference>
<dbReference type="Gene3D" id="1.10.1200.10">
    <property type="entry name" value="ACP-like"/>
    <property type="match status" value="1"/>
</dbReference>
<evidence type="ECO:0000256" key="1">
    <source>
        <dbReference type="ARBA" id="ARBA00022450"/>
    </source>
</evidence>
<dbReference type="PROSITE" id="PS52019">
    <property type="entry name" value="PKS_MFAS_DH"/>
    <property type="match status" value="1"/>
</dbReference>
<evidence type="ECO:0000256" key="2">
    <source>
        <dbReference type="ARBA" id="ARBA00022553"/>
    </source>
</evidence>
<dbReference type="Proteomes" id="UP000664417">
    <property type="component" value="Unassembled WGS sequence"/>
</dbReference>
<dbReference type="SMART" id="SM00823">
    <property type="entry name" value="PKS_PP"/>
    <property type="match status" value="1"/>
</dbReference>
<comment type="caution">
    <text evidence="3">Lacks conserved residue(s) required for the propagation of feature annotation.</text>
</comment>
<dbReference type="PANTHER" id="PTHR43775">
    <property type="entry name" value="FATTY ACID SYNTHASE"/>
    <property type="match status" value="1"/>
</dbReference>
<dbReference type="Pfam" id="PF08659">
    <property type="entry name" value="KR"/>
    <property type="match status" value="1"/>
</dbReference>
<keyword evidence="7" id="KW-1185">Reference proteome</keyword>
<dbReference type="CDD" id="cd08955">
    <property type="entry name" value="KR_2_FAS_SDR_x"/>
    <property type="match status" value="1"/>
</dbReference>
<feature type="domain" description="Carrier" evidence="4">
    <location>
        <begin position="822"/>
        <end position="897"/>
    </location>
</feature>
<feature type="domain" description="PKS/mFAS DH" evidence="5">
    <location>
        <begin position="13"/>
        <end position="293"/>
    </location>
</feature>
<dbReference type="InterPro" id="IPR036736">
    <property type="entry name" value="ACP-like_sf"/>
</dbReference>
<dbReference type="SUPFAM" id="SSF51735">
    <property type="entry name" value="NAD(P)-binding Rossmann-fold domains"/>
    <property type="match status" value="2"/>
</dbReference>
<evidence type="ECO:0000259" key="5">
    <source>
        <dbReference type="PROSITE" id="PS52019"/>
    </source>
</evidence>
<dbReference type="Gene3D" id="3.40.50.720">
    <property type="entry name" value="NAD(P)-binding Rossmann-like Domain"/>
    <property type="match status" value="1"/>
</dbReference>
<keyword evidence="2" id="KW-0597">Phosphoprotein</keyword>
<dbReference type="SMART" id="SM00822">
    <property type="entry name" value="PKS_KR"/>
    <property type="match status" value="1"/>
</dbReference>
<evidence type="ECO:0000256" key="3">
    <source>
        <dbReference type="PROSITE-ProRule" id="PRU01363"/>
    </source>
</evidence>
<dbReference type="InterPro" id="IPR042104">
    <property type="entry name" value="PKS_dehydratase_sf"/>
</dbReference>
<protein>
    <submittedName>
        <fullName evidence="6">SDR family NAD(P)-dependent oxidoreductase</fullName>
    </submittedName>
</protein>
<dbReference type="InterPro" id="IPR050091">
    <property type="entry name" value="PKS_NRPS_Biosynth_Enz"/>
</dbReference>
<name>A0A8J7QJN2_9BACT</name>
<dbReference type="SMART" id="SM00826">
    <property type="entry name" value="PKS_DH"/>
    <property type="match status" value="1"/>
</dbReference>
<feature type="region of interest" description="C-terminal hotdog fold" evidence="3">
    <location>
        <begin position="150"/>
        <end position="293"/>
    </location>
</feature>
<evidence type="ECO:0000313" key="6">
    <source>
        <dbReference type="EMBL" id="MBO1322106.1"/>
    </source>
</evidence>
<dbReference type="RefSeq" id="WP_207862078.1">
    <property type="nucleotide sequence ID" value="NZ_JAFREP010000031.1"/>
</dbReference>
<dbReference type="InterPro" id="IPR057326">
    <property type="entry name" value="KR_dom"/>
</dbReference>
<dbReference type="Pfam" id="PF14765">
    <property type="entry name" value="PS-DH"/>
    <property type="match status" value="1"/>
</dbReference>
<dbReference type="SUPFAM" id="SSF47336">
    <property type="entry name" value="ACP-like"/>
    <property type="match status" value="1"/>
</dbReference>
<dbReference type="GO" id="GO:0006633">
    <property type="term" value="P:fatty acid biosynthetic process"/>
    <property type="evidence" value="ECO:0007669"/>
    <property type="project" value="TreeGrafter"/>
</dbReference>
<dbReference type="EMBL" id="JAFREP010000031">
    <property type="protein sequence ID" value="MBO1322106.1"/>
    <property type="molecule type" value="Genomic_DNA"/>
</dbReference>
<dbReference type="InterPro" id="IPR036291">
    <property type="entry name" value="NAD(P)-bd_dom_sf"/>
</dbReference>
<dbReference type="PROSITE" id="PS50075">
    <property type="entry name" value="CARRIER"/>
    <property type="match status" value="1"/>
</dbReference>
<evidence type="ECO:0000313" key="7">
    <source>
        <dbReference type="Proteomes" id="UP000664417"/>
    </source>
</evidence>
<dbReference type="InterPro" id="IPR049552">
    <property type="entry name" value="PKS_DH_N"/>
</dbReference>
<dbReference type="AlphaFoldDB" id="A0A8J7QJN2"/>
<reference evidence="6" key="1">
    <citation type="submission" date="2021-03" db="EMBL/GenBank/DDBJ databases">
        <authorList>
            <person name="Wang G."/>
        </authorList>
    </citation>
    <scope>NUCLEOTIDE SEQUENCE</scope>
    <source>
        <strain evidence="6">KCTC 12899</strain>
    </source>
</reference>
<dbReference type="InterPro" id="IPR049900">
    <property type="entry name" value="PKS_mFAS_DH"/>
</dbReference>
<dbReference type="SMART" id="SM01294">
    <property type="entry name" value="PKS_PP_betabranch"/>
    <property type="match status" value="1"/>
</dbReference>
<comment type="caution">
    <text evidence="6">The sequence shown here is derived from an EMBL/GenBank/DDBJ whole genome shotgun (WGS) entry which is preliminary data.</text>
</comment>
<dbReference type="InterPro" id="IPR020806">
    <property type="entry name" value="PKS_PP-bd"/>
</dbReference>
<evidence type="ECO:0000259" key="4">
    <source>
        <dbReference type="PROSITE" id="PS50075"/>
    </source>
</evidence>
<proteinExistence type="predicted"/>
<dbReference type="Gene3D" id="3.10.129.110">
    <property type="entry name" value="Polyketide synthase dehydratase"/>
    <property type="match status" value="1"/>
</dbReference>
<dbReference type="Pfam" id="PF21089">
    <property type="entry name" value="PKS_DH_N"/>
    <property type="match status" value="1"/>
</dbReference>
<dbReference type="Pfam" id="PF00550">
    <property type="entry name" value="PP-binding"/>
    <property type="match status" value="1"/>
</dbReference>
<sequence length="940" mass="103765">MNKPPRTPEESAHPLLGQRLNLPLSDEVRFELCLDAATHPILADYRVLERPVVPAAHHLAMILAGMQALHPERPPHLRNILFQRALVLTTPRLVQLILRPEDTNFLVALVSRPLAEPNASWTQHLTAHAVADPAPPPKAPEASTIRAASQTRRSGAAMARQLAEKGFWLGPRFQWHRTVFLAGRRAWCALARPADAPVNAQIPIHPGLLDGCFQLLRAFLPGDNEAAGEETLIDVPFRIDELAWFAVTEAAGTWQCFAEDGDPNSLLLCNADGRPLLTVDGFAFRRVEAETLFAGDEPAPDLLYEFACHPRPARVDTHPDMHYLVFGDHNTVAAALVDQAAAQGAHVLHVSANFGYGTPSADQVNLNPFNQDNFDRLFEKHPPSQFAGLFLLWDLQTTTPNEREGFSGSHEPNGEDMLNSELDAAEVTLNLLKALLNSGAATLPKVLFATQAGLWQGFGTNMVPHNAVIWGLARAAALEFETLSLVTCDLAPMPAGHQARFLLDEMRNTDGEDQVLFTETQRLVPRLQPTRINPEATPSIKPDATYLVTGAFGGLGLLLVEWLVNQGARHLMLSARRPVDAADQQRLDDLRARGAQLHVKLGDIGRAKVVHDHLATIRDHLPPLAGVFHAAGTTEDHGLPQQNRGTMHQTFWPKIAATWHLHQHTRTDRLDHFVCFSSCAAVFGSRGQSNYAAANAFLDALTHYRRRLGLPGTSINWGAWQSTGMSTRISPWQQNLLEDQGAGCFTPKQGFQALAHLLADHGTRALVAAYQPERFARAFFNGRPPRLLADLGQVAQTTLHPNPPTGRFAAQLQAADHHARPALLARFLRTRIATLLKLKSADSLQPRQHLFDIGLNSILAMELQRTLENELGFSLRAMLLFDFPTFERLHQHLLEKLDFSRSTEKPDNNGLHRELDPMLAEVRRMSAGELLGKLTLGVDP</sequence>
<dbReference type="PANTHER" id="PTHR43775:SF37">
    <property type="entry name" value="SI:DKEY-61P9.11"/>
    <property type="match status" value="1"/>
</dbReference>
<keyword evidence="1" id="KW-0596">Phosphopantetheine</keyword>
<gene>
    <name evidence="6" type="ORF">J3U88_26755</name>
</gene>
<dbReference type="InterPro" id="IPR049551">
    <property type="entry name" value="PKS_DH_C"/>
</dbReference>
<accession>A0A8J7QJN2</accession>
<dbReference type="GO" id="GO:0004312">
    <property type="term" value="F:fatty acid synthase activity"/>
    <property type="evidence" value="ECO:0007669"/>
    <property type="project" value="TreeGrafter"/>
</dbReference>
<feature type="region of interest" description="N-terminal hotdog fold" evidence="3">
    <location>
        <begin position="13"/>
        <end position="136"/>
    </location>
</feature>
<dbReference type="GO" id="GO:0031177">
    <property type="term" value="F:phosphopantetheine binding"/>
    <property type="evidence" value="ECO:0007669"/>
    <property type="project" value="InterPro"/>
</dbReference>